<keyword evidence="2" id="KW-1185">Reference proteome</keyword>
<comment type="caution">
    <text evidence="1">The sequence shown here is derived from an EMBL/GenBank/DDBJ whole genome shotgun (WGS) entry which is preliminary data.</text>
</comment>
<organism evidence="1 2">
    <name type="scientific">Malus baccata</name>
    <name type="common">Siberian crab apple</name>
    <name type="synonym">Pyrus baccata</name>
    <dbReference type="NCBI Taxonomy" id="106549"/>
    <lineage>
        <taxon>Eukaryota</taxon>
        <taxon>Viridiplantae</taxon>
        <taxon>Streptophyta</taxon>
        <taxon>Embryophyta</taxon>
        <taxon>Tracheophyta</taxon>
        <taxon>Spermatophyta</taxon>
        <taxon>Magnoliopsida</taxon>
        <taxon>eudicotyledons</taxon>
        <taxon>Gunneridae</taxon>
        <taxon>Pentapetalae</taxon>
        <taxon>rosids</taxon>
        <taxon>fabids</taxon>
        <taxon>Rosales</taxon>
        <taxon>Rosaceae</taxon>
        <taxon>Amygdaloideae</taxon>
        <taxon>Maleae</taxon>
        <taxon>Malus</taxon>
    </lineage>
</organism>
<evidence type="ECO:0000313" key="2">
    <source>
        <dbReference type="Proteomes" id="UP000315295"/>
    </source>
</evidence>
<accession>A0A540LCW3</accession>
<dbReference type="AlphaFoldDB" id="A0A540LCW3"/>
<proteinExistence type="predicted"/>
<name>A0A540LCW3_MALBA</name>
<dbReference type="EMBL" id="VIEB01000643">
    <property type="protein sequence ID" value="TQD84318.1"/>
    <property type="molecule type" value="Genomic_DNA"/>
</dbReference>
<evidence type="ECO:0000313" key="1">
    <source>
        <dbReference type="EMBL" id="TQD84318.1"/>
    </source>
</evidence>
<dbReference type="STRING" id="106549.A0A540LCW3"/>
<protein>
    <submittedName>
        <fullName evidence="1">Uncharacterized protein</fullName>
    </submittedName>
</protein>
<sequence length="119" mass="13239">MGLLLTINPISATGEMYEPNLKQSTTTETFHPAGPTEYKLFIDGVTKPNHDTQRRRLAPYQLCLPCKCCSATTCISYALLLWHRLPAPQQTFWSLCFCPPRLATALIAQVSVSVSRVVV</sequence>
<dbReference type="Proteomes" id="UP000315295">
    <property type="component" value="Unassembled WGS sequence"/>
</dbReference>
<reference evidence="1 2" key="1">
    <citation type="journal article" date="2019" name="G3 (Bethesda)">
        <title>Sequencing of a Wild Apple (Malus baccata) Genome Unravels the Differences Between Cultivated and Wild Apple Species Regarding Disease Resistance and Cold Tolerance.</title>
        <authorList>
            <person name="Chen X."/>
        </authorList>
    </citation>
    <scope>NUCLEOTIDE SEQUENCE [LARGE SCALE GENOMIC DNA]</scope>
    <source>
        <strain evidence="2">cv. Shandingzi</strain>
        <tissue evidence="1">Leaves</tissue>
    </source>
</reference>
<gene>
    <name evidence="1" type="ORF">C1H46_030146</name>
</gene>